<dbReference type="PANTHER" id="PTHR43162">
    <property type="match status" value="1"/>
</dbReference>
<evidence type="ECO:0000259" key="1">
    <source>
        <dbReference type="Pfam" id="PF05368"/>
    </source>
</evidence>
<organism evidence="2 3">
    <name type="scientific">Ktedonobacter robiniae</name>
    <dbReference type="NCBI Taxonomy" id="2778365"/>
    <lineage>
        <taxon>Bacteria</taxon>
        <taxon>Bacillati</taxon>
        <taxon>Chloroflexota</taxon>
        <taxon>Ktedonobacteria</taxon>
        <taxon>Ktedonobacterales</taxon>
        <taxon>Ktedonobacteraceae</taxon>
        <taxon>Ktedonobacter</taxon>
    </lineage>
</organism>
<comment type="caution">
    <text evidence="2">The sequence shown here is derived from an EMBL/GenBank/DDBJ whole genome shotgun (WGS) entry which is preliminary data.</text>
</comment>
<dbReference type="InterPro" id="IPR036291">
    <property type="entry name" value="NAD(P)-bd_dom_sf"/>
</dbReference>
<evidence type="ECO:0000313" key="3">
    <source>
        <dbReference type="Proteomes" id="UP000654345"/>
    </source>
</evidence>
<dbReference type="InterPro" id="IPR051604">
    <property type="entry name" value="Ergot_Alk_Oxidoreductase"/>
</dbReference>
<reference evidence="2 3" key="1">
    <citation type="journal article" date="2021" name="Int. J. Syst. Evol. Microbiol.">
        <title>Reticulibacter mediterranei gen. nov., sp. nov., within the new family Reticulibacteraceae fam. nov., and Ktedonospora formicarum gen. nov., sp. nov., Ktedonobacter robiniae sp. nov., Dictyobacter formicarum sp. nov. and Dictyobacter arantiisoli sp. nov., belonging to the class Ktedonobacteria.</title>
        <authorList>
            <person name="Yabe S."/>
            <person name="Zheng Y."/>
            <person name="Wang C.M."/>
            <person name="Sakai Y."/>
            <person name="Abe K."/>
            <person name="Yokota A."/>
            <person name="Donadio S."/>
            <person name="Cavaletti L."/>
            <person name="Monciardini P."/>
        </authorList>
    </citation>
    <scope>NUCLEOTIDE SEQUENCE [LARGE SCALE GENOMIC DNA]</scope>
    <source>
        <strain evidence="2 3">SOSP1-30</strain>
    </source>
</reference>
<dbReference type="Gene3D" id="3.90.25.10">
    <property type="entry name" value="UDP-galactose 4-epimerase, domain 1"/>
    <property type="match status" value="1"/>
</dbReference>
<sequence>MILVTGATSAVGKAVIKELLARKVPVRAFVRKTADAAKLQAQGVEAFLGDMTKQASVVQALQGIESVYLITPVAEHLLETEVLWAQEGKKAGIRHLVKQSEIGADPQSLSPLLHYHGKAEDAIRASGVPYTILRTLFLMQNFELMYARPIITQGMMYAPLADARMSYVDARDIGAVAAHLLGEEKYQYKEYDVTGPEAITCTQLAEIFSSLLHTPVRYATISDEEAEKALLGLYSPWTAHAVVTLLQFYRQGGGDLVTRVIEDVTARKPCTVVTYLTEHLQTFQTV</sequence>
<name>A0ABQ3V1G8_9CHLR</name>
<dbReference type="EMBL" id="BNJG01000003">
    <property type="protein sequence ID" value="GHO58976.1"/>
    <property type="molecule type" value="Genomic_DNA"/>
</dbReference>
<evidence type="ECO:0000313" key="2">
    <source>
        <dbReference type="EMBL" id="GHO58976.1"/>
    </source>
</evidence>
<dbReference type="InterPro" id="IPR008030">
    <property type="entry name" value="NmrA-like"/>
</dbReference>
<keyword evidence="3" id="KW-1185">Reference proteome</keyword>
<dbReference type="RefSeq" id="WP_201375208.1">
    <property type="nucleotide sequence ID" value="NZ_BNJG01000003.1"/>
</dbReference>
<protein>
    <submittedName>
        <fullName evidence="2">NAD(P)-dependent oxidoreductase</fullName>
    </submittedName>
</protein>
<dbReference type="Proteomes" id="UP000654345">
    <property type="component" value="Unassembled WGS sequence"/>
</dbReference>
<dbReference type="Pfam" id="PF05368">
    <property type="entry name" value="NmrA"/>
    <property type="match status" value="1"/>
</dbReference>
<accession>A0ABQ3V1G8</accession>
<dbReference type="Gene3D" id="3.40.50.720">
    <property type="entry name" value="NAD(P)-binding Rossmann-like Domain"/>
    <property type="match status" value="1"/>
</dbReference>
<gene>
    <name evidence="2" type="ORF">KSB_74510</name>
</gene>
<dbReference type="PANTHER" id="PTHR43162:SF1">
    <property type="entry name" value="PRESTALK A DIFFERENTIATION PROTEIN A"/>
    <property type="match status" value="1"/>
</dbReference>
<feature type="domain" description="NmrA-like" evidence="1">
    <location>
        <begin position="2"/>
        <end position="230"/>
    </location>
</feature>
<dbReference type="SUPFAM" id="SSF51735">
    <property type="entry name" value="NAD(P)-binding Rossmann-fold domains"/>
    <property type="match status" value="1"/>
</dbReference>
<proteinExistence type="predicted"/>